<proteinExistence type="inferred from homology"/>
<comment type="caution">
    <text evidence="8">The sequence shown here is derived from an EMBL/GenBank/DDBJ whole genome shotgun (WGS) entry which is preliminary data.</text>
</comment>
<dbReference type="EC" id="5.2.1.8" evidence="6"/>
<comment type="similarity">
    <text evidence="2 6">Belongs to the FKBP-type PPIase family.</text>
</comment>
<keyword evidence="3 5" id="KW-0697">Rotamase</keyword>
<dbReference type="OrthoDB" id="9814548at2"/>
<dbReference type="GO" id="GO:0003755">
    <property type="term" value="F:peptidyl-prolyl cis-trans isomerase activity"/>
    <property type="evidence" value="ECO:0007669"/>
    <property type="project" value="UniProtKB-UniRule"/>
</dbReference>
<dbReference type="InterPro" id="IPR001179">
    <property type="entry name" value="PPIase_FKBP_dom"/>
</dbReference>
<dbReference type="AlphaFoldDB" id="A0A4R4KKK0"/>
<evidence type="ECO:0000256" key="6">
    <source>
        <dbReference type="RuleBase" id="RU003915"/>
    </source>
</evidence>
<keyword evidence="4 5" id="KW-0413">Isomerase</keyword>
<gene>
    <name evidence="8" type="ORF">EZE20_00050</name>
</gene>
<evidence type="ECO:0000256" key="4">
    <source>
        <dbReference type="ARBA" id="ARBA00023235"/>
    </source>
</evidence>
<sequence length="300" mass="32118">MNLKSIGIVLGVCFLAASCNQHRVQVTESGLKYQFHEHDDDAPKSKLGDIVSFHLLLKNSEDSVLRDTYKENLPVKLVLQQPPFKGSFEEGLAMLAKGDSATFFVSADTLFAKMMQPLPPMVKKGTDLTFTVKVLNVQSSEDFQKDQAAKGAAQKSVDAKIISDYLAKNKLTAQKTESGLHYIVQTPGSGATPAQGDVVKVHYTGKLLDGKVFDSSIGNPQTGGKPIDFQVGVGMVIPGWEEGIMSMRKGEKRTLIIPSGLAYGSEGSGPIPANAVLLFDVELVDFSKSGTGNTPAGNTP</sequence>
<evidence type="ECO:0000256" key="3">
    <source>
        <dbReference type="ARBA" id="ARBA00023110"/>
    </source>
</evidence>
<comment type="catalytic activity">
    <reaction evidence="1 5 6">
        <text>[protein]-peptidylproline (omega=180) = [protein]-peptidylproline (omega=0)</text>
        <dbReference type="Rhea" id="RHEA:16237"/>
        <dbReference type="Rhea" id="RHEA-COMP:10747"/>
        <dbReference type="Rhea" id="RHEA-COMP:10748"/>
        <dbReference type="ChEBI" id="CHEBI:83833"/>
        <dbReference type="ChEBI" id="CHEBI:83834"/>
        <dbReference type="EC" id="5.2.1.8"/>
    </reaction>
</comment>
<dbReference type="SUPFAM" id="SSF54534">
    <property type="entry name" value="FKBP-like"/>
    <property type="match status" value="2"/>
</dbReference>
<dbReference type="InterPro" id="IPR046357">
    <property type="entry name" value="PPIase_dom_sf"/>
</dbReference>
<dbReference type="FunFam" id="3.10.50.40:FF:000006">
    <property type="entry name" value="Peptidyl-prolyl cis-trans isomerase"/>
    <property type="match status" value="1"/>
</dbReference>
<feature type="domain" description="PPIase FKBP-type" evidence="7">
    <location>
        <begin position="48"/>
        <end position="138"/>
    </location>
</feature>
<reference evidence="8 9" key="1">
    <citation type="submission" date="2019-02" db="EMBL/GenBank/DDBJ databases">
        <title>Arundinibacter roseus gen. nov., sp. nov., a new member of the family Cytophagaceae.</title>
        <authorList>
            <person name="Szuroczki S."/>
            <person name="Khayer B."/>
            <person name="Sproer C."/>
            <person name="Toumi M."/>
            <person name="Szabo A."/>
            <person name="Felfoldi T."/>
            <person name="Schumann P."/>
            <person name="Toth E."/>
        </authorList>
    </citation>
    <scope>NUCLEOTIDE SEQUENCE [LARGE SCALE GENOMIC DNA]</scope>
    <source>
        <strain evidence="8 9">DMA-k-7a</strain>
    </source>
</reference>
<evidence type="ECO:0000259" key="7">
    <source>
        <dbReference type="PROSITE" id="PS50059"/>
    </source>
</evidence>
<keyword evidence="9" id="KW-1185">Reference proteome</keyword>
<dbReference type="PROSITE" id="PS51257">
    <property type="entry name" value="PROKAR_LIPOPROTEIN"/>
    <property type="match status" value="1"/>
</dbReference>
<evidence type="ECO:0000313" key="8">
    <source>
        <dbReference type="EMBL" id="TDB68774.1"/>
    </source>
</evidence>
<organism evidence="8 9">
    <name type="scientific">Arundinibacter roseus</name>
    <dbReference type="NCBI Taxonomy" id="2070510"/>
    <lineage>
        <taxon>Bacteria</taxon>
        <taxon>Pseudomonadati</taxon>
        <taxon>Bacteroidota</taxon>
        <taxon>Cytophagia</taxon>
        <taxon>Cytophagales</taxon>
        <taxon>Spirosomataceae</taxon>
        <taxon>Arundinibacter</taxon>
    </lineage>
</organism>
<dbReference type="Pfam" id="PF00254">
    <property type="entry name" value="FKBP_C"/>
    <property type="match status" value="2"/>
</dbReference>
<protein>
    <recommendedName>
        <fullName evidence="6">Peptidyl-prolyl cis-trans isomerase</fullName>
        <ecNumber evidence="6">5.2.1.8</ecNumber>
    </recommendedName>
</protein>
<dbReference type="EMBL" id="SMJU01000001">
    <property type="protein sequence ID" value="TDB68774.1"/>
    <property type="molecule type" value="Genomic_DNA"/>
</dbReference>
<dbReference type="RefSeq" id="WP_132113179.1">
    <property type="nucleotide sequence ID" value="NZ_SMJU01000001.1"/>
</dbReference>
<dbReference type="PANTHER" id="PTHR43811">
    <property type="entry name" value="FKBP-TYPE PEPTIDYL-PROLYL CIS-TRANS ISOMERASE FKPA"/>
    <property type="match status" value="1"/>
</dbReference>
<dbReference type="Gene3D" id="3.10.50.40">
    <property type="match status" value="2"/>
</dbReference>
<evidence type="ECO:0000256" key="2">
    <source>
        <dbReference type="ARBA" id="ARBA00006577"/>
    </source>
</evidence>
<accession>A0A4R4KKK0</accession>
<dbReference type="PROSITE" id="PS50059">
    <property type="entry name" value="FKBP_PPIASE"/>
    <property type="match status" value="2"/>
</dbReference>
<name>A0A4R4KKK0_9BACT</name>
<evidence type="ECO:0000256" key="1">
    <source>
        <dbReference type="ARBA" id="ARBA00000971"/>
    </source>
</evidence>
<dbReference type="Proteomes" id="UP000295706">
    <property type="component" value="Unassembled WGS sequence"/>
</dbReference>
<evidence type="ECO:0000313" key="9">
    <source>
        <dbReference type="Proteomes" id="UP000295706"/>
    </source>
</evidence>
<dbReference type="PANTHER" id="PTHR43811:SF19">
    <property type="entry name" value="39 KDA FK506-BINDING NUCLEAR PROTEIN"/>
    <property type="match status" value="1"/>
</dbReference>
<feature type="domain" description="PPIase FKBP-type" evidence="7">
    <location>
        <begin position="196"/>
        <end position="287"/>
    </location>
</feature>
<evidence type="ECO:0000256" key="5">
    <source>
        <dbReference type="PROSITE-ProRule" id="PRU00277"/>
    </source>
</evidence>